<dbReference type="AlphaFoldDB" id="Q8BNP1"/>
<organism evidence="2">
    <name type="scientific">Mus musculus</name>
    <name type="common">Mouse</name>
    <dbReference type="NCBI Taxonomy" id="10090"/>
    <lineage>
        <taxon>Eukaryota</taxon>
        <taxon>Metazoa</taxon>
        <taxon>Chordata</taxon>
        <taxon>Craniata</taxon>
        <taxon>Vertebrata</taxon>
        <taxon>Euteleostomi</taxon>
        <taxon>Mammalia</taxon>
        <taxon>Eutheria</taxon>
        <taxon>Euarchontoglires</taxon>
        <taxon>Glires</taxon>
        <taxon>Rodentia</taxon>
        <taxon>Myomorpha</taxon>
        <taxon>Muroidea</taxon>
        <taxon>Muridae</taxon>
        <taxon>Murinae</taxon>
        <taxon>Mus</taxon>
        <taxon>Mus</taxon>
    </lineage>
</organism>
<feature type="non-terminal residue" evidence="2">
    <location>
        <position position="1"/>
    </location>
</feature>
<reference evidence="2" key="2">
    <citation type="journal article" date="2000" name="Genome Res.">
        <title>Normalization and subtraction of cap-trapper-selected cDNAs to prepare full-length cDNA libraries for rapid discovery of new genes.</title>
        <authorList>
            <person name="Carninci P."/>
            <person name="Shibata Y."/>
            <person name="Hayatsu N."/>
            <person name="Sugahara Y."/>
            <person name="Shibata K."/>
            <person name="Itoh M."/>
            <person name="Konno H."/>
            <person name="Okazaki Y."/>
            <person name="Muramatsu M."/>
            <person name="Hayashizaki Y."/>
        </authorList>
    </citation>
    <scope>NUCLEOTIDE SEQUENCE</scope>
    <source>
        <strain evidence="2">C57BL/6J</strain>
        <tissue evidence="2">Adipose</tissue>
    </source>
</reference>
<sequence length="147" mass="16243">ECAPLLRRGRTCFHSLSRTEPNRTEPNRAELRRGQPRWPEDPSISGIFRFVRASRTYTATPCLALRHPLRIAPAAKVSSPELRGHRRVPWNKRRTGHQEVGARDTLGRGGALAREGAASGREAGRGVHRPLAALGGLRARSRCGASW</sequence>
<dbReference type="EMBL" id="AK080949">
    <property type="protein sequence ID" value="BAC38087.1"/>
    <property type="molecule type" value="mRNA"/>
</dbReference>
<feature type="region of interest" description="Disordered" evidence="1">
    <location>
        <begin position="17"/>
        <end position="38"/>
    </location>
</feature>
<reference evidence="2" key="4">
    <citation type="journal article" date="2001" name="Nature">
        <title>Functional annotation of a full-length mouse cDNA collection.</title>
        <authorList>
            <consortium name="The RIKEN Genome Exploration Research Group Phase II Team and the FANTOM Consortium"/>
        </authorList>
    </citation>
    <scope>NUCLEOTIDE SEQUENCE</scope>
    <source>
        <strain evidence="2">C57BL/6J</strain>
        <tissue evidence="2">Adipose</tissue>
    </source>
</reference>
<reference evidence="2" key="8">
    <citation type="journal article" date="2005" name="Science">
        <title>Antisense Transcription in the Mammalian Transcriptome.</title>
        <authorList>
            <consortium name="RIKEN Genome Exploration Research Group and Genome Science Group (Genome Network Project Core Group) and the FANTOM Consortium"/>
        </authorList>
    </citation>
    <scope>NUCLEOTIDE SEQUENCE</scope>
    <source>
        <strain evidence="2">C57BL/6J</strain>
        <tissue evidence="2">Adipose</tissue>
    </source>
</reference>
<reference evidence="2" key="5">
    <citation type="journal article" date="2002" name="Nature">
        <title>Analysis of the mouse transcriptome based on functional annotation of 60,770 full-length cDNAs.</title>
        <authorList>
            <consortium name="The FANTOM Consortium and the RIKEN Genome Exploration Research Group Phase I and II Team"/>
        </authorList>
    </citation>
    <scope>NUCLEOTIDE SEQUENCE</scope>
    <source>
        <strain evidence="2">C57BL/6J</strain>
        <tissue evidence="2">Adipose</tissue>
    </source>
</reference>
<reference evidence="2" key="1">
    <citation type="journal article" date="1999" name="Methods Enzymol.">
        <title>High-efficiency full-length cDNA cloning.</title>
        <authorList>
            <person name="Carninci P."/>
            <person name="Hayashizaki Y."/>
        </authorList>
    </citation>
    <scope>NUCLEOTIDE SEQUENCE</scope>
    <source>
        <strain evidence="2">C57BL/6J</strain>
        <tissue evidence="2">Adipose</tissue>
    </source>
</reference>
<name>Q8BNP1_MOUSE</name>
<reference evidence="2" key="6">
    <citation type="submission" date="2002-04" db="EMBL/GenBank/DDBJ databases">
        <authorList>
            <person name="Adachi J."/>
            <person name="Aizawa K."/>
            <person name="Akimura T."/>
            <person name="Arakawa T."/>
            <person name="Bono H."/>
            <person name="Carninci P."/>
            <person name="Fukuda S."/>
            <person name="Furuno M."/>
            <person name="Hanagaki T."/>
            <person name="Hara A."/>
            <person name="Hashizume W."/>
            <person name="Hayashida K."/>
            <person name="Hayatsu N."/>
            <person name="Hiramoto K."/>
            <person name="Hiraoka T."/>
            <person name="Hirozane T."/>
            <person name="Hori F."/>
            <person name="Imotani K."/>
            <person name="Ishii Y."/>
            <person name="Itoh M."/>
            <person name="Kagawa I."/>
            <person name="Kasukawa T."/>
            <person name="Katoh H."/>
            <person name="Kawai J."/>
            <person name="Kojima Y."/>
            <person name="Kondo S."/>
            <person name="Konno H."/>
            <person name="Kouda M."/>
            <person name="Koya S."/>
            <person name="Kurihara C."/>
            <person name="Matsuyama T."/>
            <person name="Miyazaki A."/>
            <person name="Murata M."/>
            <person name="Nakamura M."/>
            <person name="Nishi K."/>
            <person name="Nomura K."/>
            <person name="Numazaki R."/>
            <person name="Ohno M."/>
            <person name="Ohsato N."/>
            <person name="Okazaki Y."/>
            <person name="Saito R."/>
            <person name="Saitoh H."/>
            <person name="Sakai C."/>
            <person name="Sakai K."/>
            <person name="Sakazume N."/>
            <person name="Sano H."/>
            <person name="Sasaki D."/>
            <person name="Shibata K."/>
            <person name="Shinagawa A."/>
            <person name="Shiraki T."/>
            <person name="Sogabe Y."/>
            <person name="Tagami M."/>
            <person name="Tagawa A."/>
            <person name="Takahashi F."/>
            <person name="Takaku-Akahira S."/>
            <person name="Takeda Y."/>
            <person name="Tanaka T."/>
            <person name="Tomaru A."/>
            <person name="Toya T."/>
            <person name="Yasunishi A."/>
            <person name="Muramatsu M."/>
            <person name="Hayashizaki Y."/>
        </authorList>
    </citation>
    <scope>NUCLEOTIDE SEQUENCE</scope>
    <source>
        <strain evidence="2">C57BL/6J</strain>
        <tissue evidence="2">Adipose</tissue>
    </source>
</reference>
<protein>
    <submittedName>
        <fullName evidence="2">Uncharacterized protein</fullName>
    </submittedName>
</protein>
<feature type="compositionally biased region" description="Basic and acidic residues" evidence="1">
    <location>
        <begin position="20"/>
        <end position="33"/>
    </location>
</feature>
<reference evidence="2" key="3">
    <citation type="journal article" date="2000" name="Genome Res.">
        <title>RIKEN integrated sequence analysis (RISA) system--384-format sequencing pipeline with 384 multicapillary sequencer.</title>
        <authorList>
            <person name="Shibata K."/>
            <person name="Itoh M."/>
            <person name="Aizawa K."/>
            <person name="Nagaoka S."/>
            <person name="Sasaki N."/>
            <person name="Carninci P."/>
            <person name="Konno H."/>
            <person name="Akiyama J."/>
            <person name="Nishi K."/>
            <person name="Kitsunai T."/>
            <person name="Tashiro H."/>
            <person name="Itoh M."/>
            <person name="Sumi N."/>
            <person name="Ishii Y."/>
            <person name="Nakamura S."/>
            <person name="Hazama M."/>
            <person name="Nishine T."/>
            <person name="Harada A."/>
            <person name="Yamamoto R."/>
            <person name="Matsumoto H."/>
            <person name="Sakaguchi S."/>
            <person name="Ikegami T."/>
            <person name="Kashiwagi K."/>
            <person name="Fujiwake S."/>
            <person name="Inoue K."/>
            <person name="Togawa Y."/>
            <person name="Izawa M."/>
            <person name="Ohara E."/>
            <person name="Watahiki M."/>
            <person name="Yoneda Y."/>
            <person name="Ishikawa T."/>
            <person name="Ozawa K."/>
            <person name="Tanaka T."/>
            <person name="Matsuura S."/>
            <person name="Kawai J."/>
            <person name="Okazaki Y."/>
            <person name="Muramatsu M."/>
            <person name="Inoue Y."/>
            <person name="Kira A."/>
            <person name="Hayashizaki Y."/>
        </authorList>
    </citation>
    <scope>NUCLEOTIDE SEQUENCE</scope>
    <source>
        <strain evidence="2">C57BL/6J</strain>
        <tissue evidence="2">Adipose</tissue>
    </source>
</reference>
<proteinExistence type="evidence at transcript level"/>
<evidence type="ECO:0000313" key="2">
    <source>
        <dbReference type="EMBL" id="BAC38087.1"/>
    </source>
</evidence>
<accession>Q8BNP1</accession>
<evidence type="ECO:0000256" key="1">
    <source>
        <dbReference type="SAM" id="MobiDB-lite"/>
    </source>
</evidence>
<reference evidence="2" key="7">
    <citation type="journal article" date="2005" name="Science">
        <title>The Transcriptional Landscape of the Mammalian Genome.</title>
        <authorList>
            <consortium name="The FANTOM Consortium"/>
            <consortium name="Riken Genome Exploration Research Group and Genome Science Group (Genome Network Project Core Group)"/>
        </authorList>
    </citation>
    <scope>NUCLEOTIDE SEQUENCE</scope>
    <source>
        <strain evidence="2">C57BL/6J</strain>
        <tissue evidence="2">Adipose</tissue>
    </source>
</reference>